<dbReference type="OrthoDB" id="981332at2"/>
<evidence type="ECO:0008006" key="3">
    <source>
        <dbReference type="Google" id="ProtNLM"/>
    </source>
</evidence>
<gene>
    <name evidence="1" type="ORF">SapgrDRAFT_3205</name>
</gene>
<dbReference type="AlphaFoldDB" id="J1I7Q8"/>
<proteinExistence type="predicted"/>
<reference evidence="2" key="1">
    <citation type="journal article" date="2012" name="Stand. Genomic Sci.">
        <title>Permanent draft genome sequence of the gliding predator Saprospira grandis strain Sa g1 (= HR1).</title>
        <authorList>
            <person name="Mavromatis K."/>
            <person name="Chertkov O."/>
            <person name="Lapidus A."/>
            <person name="Nolan M."/>
            <person name="Lucas S."/>
            <person name="Tice H."/>
            <person name="Del Rio T.G."/>
            <person name="Cheng J.F."/>
            <person name="Han C."/>
            <person name="Tapia R."/>
            <person name="Bruce D."/>
            <person name="Goodwin L.A."/>
            <person name="Pitluck S."/>
            <person name="Huntemann M."/>
            <person name="Liolios K."/>
            <person name="Pagani I."/>
            <person name="Ivanova N."/>
            <person name="Mikhailova N."/>
            <person name="Pati A."/>
            <person name="Chen A."/>
            <person name="Palaniappan K."/>
            <person name="Land M."/>
            <person name="Brambilla E.M."/>
            <person name="Rohde M."/>
            <person name="Spring S."/>
            <person name="Goker M."/>
            <person name="Detter J.C."/>
            <person name="Bristow J."/>
            <person name="Eisen J.A."/>
            <person name="Markowitz V."/>
            <person name="Hugenholtz P."/>
            <person name="Kyrpides N.C."/>
            <person name="Klenk H.P."/>
            <person name="Woyke T."/>
        </authorList>
    </citation>
    <scope>NUCLEOTIDE SEQUENCE [LARGE SCALE GENOMIC DNA]</scope>
    <source>
        <strain evidence="2">DSM 2844</strain>
    </source>
</reference>
<dbReference type="Proteomes" id="UP000005113">
    <property type="component" value="Unassembled WGS sequence"/>
</dbReference>
<dbReference type="RefSeq" id="WP_002660764.1">
    <property type="nucleotide sequence ID" value="NZ_JH719942.1"/>
</dbReference>
<evidence type="ECO:0000313" key="1">
    <source>
        <dbReference type="EMBL" id="EJF54850.1"/>
    </source>
</evidence>
<sequence length="127" mass="14590">MRKEIRLSCIIIIATLFFSCVRSRGEVVIFNDAFFKQWRRDKKGCGSFRANNFQLLIENKTKIVGVDIRNIRSKLGAPEKKMNNGNWLYYLEGGIQCLGDSNIVDVKVLIVEIENQKNIIDLKVLVP</sequence>
<dbReference type="EMBL" id="JH719942">
    <property type="protein sequence ID" value="EJF54850.1"/>
    <property type="molecule type" value="Genomic_DNA"/>
</dbReference>
<dbReference type="PROSITE" id="PS51257">
    <property type="entry name" value="PROKAR_LIPOPROTEIN"/>
    <property type="match status" value="1"/>
</dbReference>
<accession>J1I7Q8</accession>
<protein>
    <recommendedName>
        <fullName evidence="3">Lipoprotein</fullName>
    </recommendedName>
</protein>
<evidence type="ECO:0000313" key="2">
    <source>
        <dbReference type="Proteomes" id="UP000005113"/>
    </source>
</evidence>
<dbReference type="HOGENOM" id="CLU_1969004_0_0_10"/>
<name>J1I7Q8_9BACT</name>
<organism evidence="1 2">
    <name type="scientific">Saprospira grandis DSM 2844</name>
    <dbReference type="NCBI Taxonomy" id="694433"/>
    <lineage>
        <taxon>Bacteria</taxon>
        <taxon>Pseudomonadati</taxon>
        <taxon>Bacteroidota</taxon>
        <taxon>Saprospiria</taxon>
        <taxon>Saprospirales</taxon>
        <taxon>Saprospiraceae</taxon>
        <taxon>Saprospira</taxon>
    </lineage>
</organism>